<feature type="region of interest" description="Disordered" evidence="1">
    <location>
        <begin position="1"/>
        <end position="27"/>
    </location>
</feature>
<evidence type="ECO:0000313" key="2">
    <source>
        <dbReference type="EMBL" id="TKA34268.1"/>
    </source>
</evidence>
<dbReference type="EMBL" id="NAJL01000001">
    <property type="protein sequence ID" value="TKA34268.1"/>
    <property type="molecule type" value="Genomic_DNA"/>
</dbReference>
<feature type="compositionally biased region" description="Basic and acidic residues" evidence="1">
    <location>
        <begin position="14"/>
        <end position="27"/>
    </location>
</feature>
<proteinExistence type="predicted"/>
<dbReference type="Proteomes" id="UP000308549">
    <property type="component" value="Unassembled WGS sequence"/>
</dbReference>
<comment type="caution">
    <text evidence="2">The sequence shown here is derived from an EMBL/GenBank/DDBJ whole genome shotgun (WGS) entry which is preliminary data.</text>
</comment>
<sequence>MRGEPRKRSATHPRVRDLRPESEDRKPVELLVPSEDDVFWRRPSERLPDTATAVTRYDDIRNRIFGARDEQLDSPREECEKREDEGEGKGDEHGTDSDVRSMRKAWADLKRSVIS</sequence>
<accession>A0A4U0UFE0</accession>
<protein>
    <submittedName>
        <fullName evidence="2">Uncharacterized protein</fullName>
    </submittedName>
</protein>
<reference evidence="2 3" key="1">
    <citation type="submission" date="2017-03" db="EMBL/GenBank/DDBJ databases">
        <title>Genomes of endolithic fungi from Antarctica.</title>
        <authorList>
            <person name="Coleine C."/>
            <person name="Masonjones S."/>
            <person name="Stajich J.E."/>
        </authorList>
    </citation>
    <scope>NUCLEOTIDE SEQUENCE [LARGE SCALE GENOMIC DNA]</scope>
    <source>
        <strain evidence="2 3">CCFEE 6315</strain>
    </source>
</reference>
<organism evidence="2 3">
    <name type="scientific">Salinomyces thailandicus</name>
    <dbReference type="NCBI Taxonomy" id="706561"/>
    <lineage>
        <taxon>Eukaryota</taxon>
        <taxon>Fungi</taxon>
        <taxon>Dikarya</taxon>
        <taxon>Ascomycota</taxon>
        <taxon>Pezizomycotina</taxon>
        <taxon>Dothideomycetes</taxon>
        <taxon>Dothideomycetidae</taxon>
        <taxon>Mycosphaerellales</taxon>
        <taxon>Teratosphaeriaceae</taxon>
        <taxon>Salinomyces</taxon>
    </lineage>
</organism>
<evidence type="ECO:0000313" key="3">
    <source>
        <dbReference type="Proteomes" id="UP000308549"/>
    </source>
</evidence>
<name>A0A4U0UFE0_9PEZI</name>
<evidence type="ECO:0000256" key="1">
    <source>
        <dbReference type="SAM" id="MobiDB-lite"/>
    </source>
</evidence>
<gene>
    <name evidence="2" type="ORF">B0A50_00248</name>
</gene>
<dbReference type="AlphaFoldDB" id="A0A4U0UFE0"/>
<keyword evidence="3" id="KW-1185">Reference proteome</keyword>
<feature type="region of interest" description="Disordered" evidence="1">
    <location>
        <begin position="65"/>
        <end position="102"/>
    </location>
</feature>